<dbReference type="EMBL" id="CP058909">
    <property type="protein sequence ID" value="QLH82210.1"/>
    <property type="molecule type" value="Genomic_DNA"/>
</dbReference>
<organism evidence="1 2">
    <name type="scientific">Halosimplex pelagicum</name>
    <dbReference type="NCBI Taxonomy" id="869886"/>
    <lineage>
        <taxon>Archaea</taxon>
        <taxon>Methanobacteriati</taxon>
        <taxon>Methanobacteriota</taxon>
        <taxon>Stenosarchaea group</taxon>
        <taxon>Halobacteria</taxon>
        <taxon>Halobacteriales</taxon>
        <taxon>Haloarculaceae</taxon>
        <taxon>Halosimplex</taxon>
    </lineage>
</organism>
<name>A0A7D5T9T3_9EURY</name>
<dbReference type="GeneID" id="56083241"/>
<evidence type="ECO:0000313" key="1">
    <source>
        <dbReference type="EMBL" id="QLH82210.1"/>
    </source>
</evidence>
<gene>
    <name evidence="1" type="ORF">HZS54_11590</name>
</gene>
<dbReference type="AlphaFoldDB" id="A0A7D5T9T3"/>
<accession>A0A7D5T9T3</accession>
<keyword evidence="2" id="KW-1185">Reference proteome</keyword>
<reference evidence="1 2" key="1">
    <citation type="submission" date="2020-07" db="EMBL/GenBank/DDBJ databases">
        <title>Halosimplex litoreum sp. nov. and Halosimplex rubrum sp. nov., isolated from different salt environments.</title>
        <authorList>
            <person name="Cui H."/>
        </authorList>
    </citation>
    <scope>NUCLEOTIDE SEQUENCE [LARGE SCALE GENOMIC DNA]</scope>
    <source>
        <strain evidence="1 2">R2</strain>
    </source>
</reference>
<dbReference type="KEGG" id="hpel:HZS54_11590"/>
<sequence length="105" mass="11815">MPEQDTKNVALYVACPGCVSFSAVESRDGGRSIAKSHNGSHDDDIATTINVRDESELREFVQEVKEHAPGDEYQNFVRRLSKGNSAFFCSARMFREVVPDEDRFI</sequence>
<dbReference type="RefSeq" id="WP_179922678.1">
    <property type="nucleotide sequence ID" value="NZ_CP058909.1"/>
</dbReference>
<proteinExistence type="predicted"/>
<evidence type="ECO:0000313" key="2">
    <source>
        <dbReference type="Proteomes" id="UP000509346"/>
    </source>
</evidence>
<protein>
    <submittedName>
        <fullName evidence="1">Uncharacterized protein</fullName>
    </submittedName>
</protein>
<dbReference type="Proteomes" id="UP000509346">
    <property type="component" value="Chromosome"/>
</dbReference>